<comment type="similarity">
    <text evidence="1 4">Belongs to the short-chain dehydrogenases/reductases (SDR) family.</text>
</comment>
<evidence type="ECO:0000256" key="4">
    <source>
        <dbReference type="RuleBase" id="RU000363"/>
    </source>
</evidence>
<proteinExistence type="inferred from homology"/>
<accession>A0A9P3GBL4</accession>
<dbReference type="Proteomes" id="UP000703269">
    <property type="component" value="Unassembled WGS sequence"/>
</dbReference>
<dbReference type="PRINTS" id="PR00081">
    <property type="entry name" value="GDHRDH"/>
</dbReference>
<evidence type="ECO:0000256" key="1">
    <source>
        <dbReference type="ARBA" id="ARBA00006484"/>
    </source>
</evidence>
<dbReference type="OrthoDB" id="1274115at2759"/>
<dbReference type="InterPro" id="IPR051911">
    <property type="entry name" value="SDR_oxidoreductase"/>
</dbReference>
<dbReference type="PANTHER" id="PTHR43976:SF16">
    <property type="entry name" value="SHORT-CHAIN DEHYDROGENASE_REDUCTASE FAMILY PROTEIN"/>
    <property type="match status" value="1"/>
</dbReference>
<evidence type="ECO:0000313" key="6">
    <source>
        <dbReference type="Proteomes" id="UP000703269"/>
    </source>
</evidence>
<comment type="caution">
    <text evidence="5">The sequence shown here is derived from an EMBL/GenBank/DDBJ whole genome shotgun (WGS) entry which is preliminary data.</text>
</comment>
<keyword evidence="3" id="KW-0560">Oxidoreductase</keyword>
<protein>
    <submittedName>
        <fullName evidence="5">NAD(P)-binding protein</fullName>
    </submittedName>
</protein>
<organism evidence="5 6">
    <name type="scientific">Phanerochaete sordida</name>
    <dbReference type="NCBI Taxonomy" id="48140"/>
    <lineage>
        <taxon>Eukaryota</taxon>
        <taxon>Fungi</taxon>
        <taxon>Dikarya</taxon>
        <taxon>Basidiomycota</taxon>
        <taxon>Agaricomycotina</taxon>
        <taxon>Agaricomycetes</taxon>
        <taxon>Polyporales</taxon>
        <taxon>Phanerochaetaceae</taxon>
        <taxon>Phanerochaete</taxon>
    </lineage>
</organism>
<keyword evidence="6" id="KW-1185">Reference proteome</keyword>
<dbReference type="InterPro" id="IPR020904">
    <property type="entry name" value="Sc_DH/Rdtase_CS"/>
</dbReference>
<dbReference type="SUPFAM" id="SSF51735">
    <property type="entry name" value="NAD(P)-binding Rossmann-fold domains"/>
    <property type="match status" value="1"/>
</dbReference>
<keyword evidence="2" id="KW-0521">NADP</keyword>
<dbReference type="InterPro" id="IPR036291">
    <property type="entry name" value="NAD(P)-bd_dom_sf"/>
</dbReference>
<evidence type="ECO:0000256" key="2">
    <source>
        <dbReference type="ARBA" id="ARBA00022857"/>
    </source>
</evidence>
<gene>
    <name evidence="5" type="ORF">PsYK624_078050</name>
</gene>
<dbReference type="GO" id="GO:0016491">
    <property type="term" value="F:oxidoreductase activity"/>
    <property type="evidence" value="ECO:0007669"/>
    <property type="project" value="UniProtKB-KW"/>
</dbReference>
<dbReference type="PROSITE" id="PS00061">
    <property type="entry name" value="ADH_SHORT"/>
    <property type="match status" value="1"/>
</dbReference>
<dbReference type="PANTHER" id="PTHR43976">
    <property type="entry name" value="SHORT CHAIN DEHYDROGENASE"/>
    <property type="match status" value="1"/>
</dbReference>
<evidence type="ECO:0000256" key="3">
    <source>
        <dbReference type="ARBA" id="ARBA00023002"/>
    </source>
</evidence>
<sequence>MSPPRVWLVTGSSSGFGLAMCKHALARGDKVVATLRTPSALDALAAQHSEQLLIAQVDVTRADEVAAAFRAAKARFGRVDVVFNNAAASVVGEIEGVPDADARHVFEVDFWGAAAVSKEAVRFFREENPAGTGGVLLNVSSQWGHISFPCSAYYSAAKHALEAFTEALAYEVDPKWNVKICLITPGAFRTDIRNKATAAPVHPAYADVDLVKRARHALDTIWDEAKSTRIGDVNKAVAKIYEASALEKLPMRIVLGDACIERIRKEHTRVAADLDASEKWSEGLQEDE</sequence>
<dbReference type="PRINTS" id="PR00080">
    <property type="entry name" value="SDRFAMILY"/>
</dbReference>
<evidence type="ECO:0000313" key="5">
    <source>
        <dbReference type="EMBL" id="GJE91655.1"/>
    </source>
</evidence>
<dbReference type="InterPro" id="IPR002347">
    <property type="entry name" value="SDR_fam"/>
</dbReference>
<dbReference type="Gene3D" id="3.40.50.720">
    <property type="entry name" value="NAD(P)-binding Rossmann-like Domain"/>
    <property type="match status" value="1"/>
</dbReference>
<dbReference type="Pfam" id="PF00106">
    <property type="entry name" value="adh_short"/>
    <property type="match status" value="1"/>
</dbReference>
<name>A0A9P3GBL4_9APHY</name>
<reference evidence="5 6" key="1">
    <citation type="submission" date="2021-08" db="EMBL/GenBank/DDBJ databases">
        <title>Draft Genome Sequence of Phanerochaete sordida strain YK-624.</title>
        <authorList>
            <person name="Mori T."/>
            <person name="Dohra H."/>
            <person name="Suzuki T."/>
            <person name="Kawagishi H."/>
            <person name="Hirai H."/>
        </authorList>
    </citation>
    <scope>NUCLEOTIDE SEQUENCE [LARGE SCALE GENOMIC DNA]</scope>
    <source>
        <strain evidence="5 6">YK-624</strain>
    </source>
</reference>
<dbReference type="EMBL" id="BPQB01000022">
    <property type="protein sequence ID" value="GJE91655.1"/>
    <property type="molecule type" value="Genomic_DNA"/>
</dbReference>
<dbReference type="AlphaFoldDB" id="A0A9P3GBL4"/>